<feature type="compositionally biased region" description="Basic and acidic residues" evidence="8">
    <location>
        <begin position="134"/>
        <end position="143"/>
    </location>
</feature>
<name>A0A0M9VQJ8_9BASI</name>
<evidence type="ECO:0000256" key="1">
    <source>
        <dbReference type="ARBA" id="ARBA00004173"/>
    </source>
</evidence>
<reference evidence="9 10" key="1">
    <citation type="submission" date="2015-07" db="EMBL/GenBank/DDBJ databases">
        <title>Draft Genome Sequence of Malassezia furfur CBS1878 and Malassezia pachydermatis CBS1879.</title>
        <authorList>
            <person name="Triana S."/>
            <person name="Ohm R."/>
            <person name="Gonzalez A."/>
            <person name="DeCock H."/>
            <person name="Restrepo S."/>
            <person name="Celis A."/>
        </authorList>
    </citation>
    <scope>NUCLEOTIDE SEQUENCE [LARGE SCALE GENOMIC DNA]</scope>
    <source>
        <strain evidence="9 10">CBS 1879</strain>
    </source>
</reference>
<feature type="region of interest" description="Disordered" evidence="8">
    <location>
        <begin position="107"/>
        <end position="158"/>
    </location>
</feature>
<accession>A0A0M9VQJ8</accession>
<keyword evidence="4" id="KW-0496">Mitochondrion</keyword>
<dbReference type="VEuPathDB" id="FungiDB:Malapachy_2093"/>
<keyword evidence="5" id="KW-0687">Ribonucleoprotein</keyword>
<evidence type="ECO:0000256" key="8">
    <source>
        <dbReference type="SAM" id="MobiDB-lite"/>
    </source>
</evidence>
<dbReference type="Proteomes" id="UP000037751">
    <property type="component" value="Unassembled WGS sequence"/>
</dbReference>
<dbReference type="GO" id="GO:0003735">
    <property type="term" value="F:structural constituent of ribosome"/>
    <property type="evidence" value="ECO:0007669"/>
    <property type="project" value="TreeGrafter"/>
</dbReference>
<comment type="similarity">
    <text evidence="6">Belongs to the mitochondrion-specific ribosomal protein mL54 family.</text>
</comment>
<dbReference type="EMBL" id="LGAV01000002">
    <property type="protein sequence ID" value="KOS15593.1"/>
    <property type="molecule type" value="Genomic_DNA"/>
</dbReference>
<gene>
    <name evidence="9" type="ORF">Malapachy_2093</name>
</gene>
<proteinExistence type="inferred from homology"/>
<dbReference type="OrthoDB" id="10252718at2759"/>
<dbReference type="Pfam" id="PF08561">
    <property type="entry name" value="Ribosomal_L37"/>
    <property type="match status" value="1"/>
</dbReference>
<evidence type="ECO:0000256" key="7">
    <source>
        <dbReference type="ARBA" id="ARBA00035179"/>
    </source>
</evidence>
<comment type="caution">
    <text evidence="9">The sequence shown here is derived from an EMBL/GenBank/DDBJ whole genome shotgun (WGS) entry which is preliminary data.</text>
</comment>
<evidence type="ECO:0000313" key="10">
    <source>
        <dbReference type="Proteomes" id="UP000037751"/>
    </source>
</evidence>
<dbReference type="STRING" id="77020.A0A0M9VQJ8"/>
<evidence type="ECO:0000256" key="6">
    <source>
        <dbReference type="ARBA" id="ARBA00033752"/>
    </source>
</evidence>
<dbReference type="GO" id="GO:0005762">
    <property type="term" value="C:mitochondrial large ribosomal subunit"/>
    <property type="evidence" value="ECO:0007669"/>
    <property type="project" value="TreeGrafter"/>
</dbReference>
<dbReference type="AlphaFoldDB" id="A0A0M9VQJ8"/>
<evidence type="ECO:0000256" key="4">
    <source>
        <dbReference type="ARBA" id="ARBA00023128"/>
    </source>
</evidence>
<evidence type="ECO:0000256" key="5">
    <source>
        <dbReference type="ARBA" id="ARBA00023274"/>
    </source>
</evidence>
<evidence type="ECO:0000256" key="2">
    <source>
        <dbReference type="ARBA" id="ARBA00022946"/>
    </source>
</evidence>
<evidence type="ECO:0000313" key="9">
    <source>
        <dbReference type="EMBL" id="KOS15593.1"/>
    </source>
</evidence>
<feature type="compositionally biased region" description="Basic and acidic residues" evidence="8">
    <location>
        <begin position="108"/>
        <end position="124"/>
    </location>
</feature>
<dbReference type="PANTHER" id="PTHR28595:SF1">
    <property type="entry name" value="LARGE RIBOSOMAL SUBUNIT PROTEIN ML54"/>
    <property type="match status" value="1"/>
</dbReference>
<dbReference type="GeneID" id="28728461"/>
<dbReference type="PANTHER" id="PTHR28595">
    <property type="entry name" value="39S RIBOSOMAL PROTEIN L54, MITOCHONDRIAL"/>
    <property type="match status" value="1"/>
</dbReference>
<keyword evidence="2" id="KW-0809">Transit peptide</keyword>
<evidence type="ECO:0000256" key="3">
    <source>
        <dbReference type="ARBA" id="ARBA00022980"/>
    </source>
</evidence>
<dbReference type="RefSeq" id="XP_017993225.1">
    <property type="nucleotide sequence ID" value="XM_018136586.1"/>
</dbReference>
<sequence>MLSATSYRMRYAHSEAKPDAPAKQDLPSAAPAGTVFTGLSIYKDKPDPVARPDNEYPSWLWDLLEDPAVKPKKALMVGDVDTTGMSKGEARVALKRAAKMARAAARKQAAEEAKEKARWERMTDAQRAAVTARAKAEKDDKPKTATQMFEQERTKRRELRKANRAAIKASNFVRSA</sequence>
<keyword evidence="3 9" id="KW-0689">Ribosomal protein</keyword>
<protein>
    <recommendedName>
        <fullName evidence="7">Large ribosomal subunit protein mL54</fullName>
    </recommendedName>
</protein>
<comment type="subcellular location">
    <subcellularLocation>
        <location evidence="1">Mitochondrion</location>
    </subcellularLocation>
</comment>
<keyword evidence="10" id="KW-1185">Reference proteome</keyword>
<organism evidence="9 10">
    <name type="scientific">Malassezia pachydermatis</name>
    <dbReference type="NCBI Taxonomy" id="77020"/>
    <lineage>
        <taxon>Eukaryota</taxon>
        <taxon>Fungi</taxon>
        <taxon>Dikarya</taxon>
        <taxon>Basidiomycota</taxon>
        <taxon>Ustilaginomycotina</taxon>
        <taxon>Malasseziomycetes</taxon>
        <taxon>Malasseziales</taxon>
        <taxon>Malasseziaceae</taxon>
        <taxon>Malassezia</taxon>
    </lineage>
</organism>
<dbReference type="InterPro" id="IPR013870">
    <property type="entry name" value="Ribosomal_mL54"/>
</dbReference>